<protein>
    <submittedName>
        <fullName evidence="6">TM2 domain-containing protein</fullName>
    </submittedName>
</protein>
<dbReference type="Pfam" id="PF05154">
    <property type="entry name" value="TM2"/>
    <property type="match status" value="1"/>
</dbReference>
<gene>
    <name evidence="6" type="ORF">SAMN05421827_10316</name>
</gene>
<dbReference type="GO" id="GO:0016020">
    <property type="term" value="C:membrane"/>
    <property type="evidence" value="ECO:0007669"/>
    <property type="project" value="UniProtKB-SubCell"/>
</dbReference>
<dbReference type="AlphaFoldDB" id="A0A1G7R0D0"/>
<dbReference type="OrthoDB" id="9816361at2"/>
<keyword evidence="3" id="KW-1133">Transmembrane helix</keyword>
<evidence type="ECO:0000259" key="5">
    <source>
        <dbReference type="Pfam" id="PF05154"/>
    </source>
</evidence>
<proteinExistence type="predicted"/>
<evidence type="ECO:0000313" key="7">
    <source>
        <dbReference type="Proteomes" id="UP000199643"/>
    </source>
</evidence>
<accession>A0A1G7R0D0</accession>
<keyword evidence="4" id="KW-0472">Membrane</keyword>
<keyword evidence="7" id="KW-1185">Reference proteome</keyword>
<comment type="subcellular location">
    <subcellularLocation>
        <location evidence="1">Membrane</location>
        <topology evidence="1">Multi-pass membrane protein</topology>
    </subcellularLocation>
</comment>
<dbReference type="Proteomes" id="UP000199643">
    <property type="component" value="Unassembled WGS sequence"/>
</dbReference>
<sequence length="128" mass="14332">MDIFQSPLMSLPGITPEEYSYLQQATTGLTEEQLRNFLMVYSSKRKNPSDMLIFCLIGLFAVPGLQRFIIGQIGMGILYLLTAGLCFIGSIIDVVNHKTLAFEHNQKMVFESLQMVRMGGGFQQAGKF</sequence>
<evidence type="ECO:0000313" key="6">
    <source>
        <dbReference type="EMBL" id="SDG04187.1"/>
    </source>
</evidence>
<evidence type="ECO:0000256" key="3">
    <source>
        <dbReference type="ARBA" id="ARBA00022989"/>
    </source>
</evidence>
<feature type="domain" description="TM2" evidence="5">
    <location>
        <begin position="50"/>
        <end position="95"/>
    </location>
</feature>
<dbReference type="STRING" id="405671.SAMN05421827_10316"/>
<dbReference type="RefSeq" id="WP_090497432.1">
    <property type="nucleotide sequence ID" value="NZ_FNCH01000003.1"/>
</dbReference>
<reference evidence="7" key="1">
    <citation type="submission" date="2016-10" db="EMBL/GenBank/DDBJ databases">
        <authorList>
            <person name="Varghese N."/>
            <person name="Submissions S."/>
        </authorList>
    </citation>
    <scope>NUCLEOTIDE SEQUENCE [LARGE SCALE GENOMIC DNA]</scope>
    <source>
        <strain evidence="7">DSM 17933</strain>
    </source>
</reference>
<dbReference type="InterPro" id="IPR007829">
    <property type="entry name" value="TM2"/>
</dbReference>
<evidence type="ECO:0000256" key="4">
    <source>
        <dbReference type="ARBA" id="ARBA00023136"/>
    </source>
</evidence>
<evidence type="ECO:0000256" key="1">
    <source>
        <dbReference type="ARBA" id="ARBA00004141"/>
    </source>
</evidence>
<keyword evidence="2" id="KW-0812">Transmembrane</keyword>
<dbReference type="EMBL" id="FNCH01000003">
    <property type="protein sequence ID" value="SDG04187.1"/>
    <property type="molecule type" value="Genomic_DNA"/>
</dbReference>
<organism evidence="6 7">
    <name type="scientific">Pedobacter terrae</name>
    <dbReference type="NCBI Taxonomy" id="405671"/>
    <lineage>
        <taxon>Bacteria</taxon>
        <taxon>Pseudomonadati</taxon>
        <taxon>Bacteroidota</taxon>
        <taxon>Sphingobacteriia</taxon>
        <taxon>Sphingobacteriales</taxon>
        <taxon>Sphingobacteriaceae</taxon>
        <taxon>Pedobacter</taxon>
    </lineage>
</organism>
<name>A0A1G7R0D0_9SPHI</name>
<evidence type="ECO:0000256" key="2">
    <source>
        <dbReference type="ARBA" id="ARBA00022692"/>
    </source>
</evidence>